<feature type="region of interest" description="Disordered" evidence="2">
    <location>
        <begin position="32"/>
        <end position="70"/>
    </location>
</feature>
<evidence type="ECO:0008006" key="4">
    <source>
        <dbReference type="Google" id="ProtNLM"/>
    </source>
</evidence>
<evidence type="ECO:0000256" key="1">
    <source>
        <dbReference type="SAM" id="Coils"/>
    </source>
</evidence>
<feature type="region of interest" description="Disordered" evidence="2">
    <location>
        <begin position="423"/>
        <end position="473"/>
    </location>
</feature>
<accession>A0A8S9IYP2</accession>
<dbReference type="PANTHER" id="PTHR33067">
    <property type="entry name" value="RNA-DIRECTED DNA POLYMERASE-RELATED"/>
    <property type="match status" value="1"/>
</dbReference>
<evidence type="ECO:0000313" key="3">
    <source>
        <dbReference type="EMBL" id="KAF2574512.1"/>
    </source>
</evidence>
<reference evidence="3" key="1">
    <citation type="submission" date="2019-12" db="EMBL/GenBank/DDBJ databases">
        <title>Genome sequencing and annotation of Brassica cretica.</title>
        <authorList>
            <person name="Studholme D.J."/>
            <person name="Sarris P.F."/>
        </authorList>
    </citation>
    <scope>NUCLEOTIDE SEQUENCE</scope>
    <source>
        <strain evidence="3">PFS-102/07</strain>
        <tissue evidence="3">Leaf</tissue>
    </source>
</reference>
<feature type="compositionally biased region" description="Basic and acidic residues" evidence="2">
    <location>
        <begin position="46"/>
        <end position="58"/>
    </location>
</feature>
<dbReference type="EMBL" id="QGKY02001015">
    <property type="protein sequence ID" value="KAF2574512.1"/>
    <property type="molecule type" value="Genomic_DNA"/>
</dbReference>
<protein>
    <recommendedName>
        <fullName evidence="4">Aspartic peptidase DDI1-type domain-containing protein</fullName>
    </recommendedName>
</protein>
<dbReference type="Gene3D" id="2.40.70.10">
    <property type="entry name" value="Acid Proteases"/>
    <property type="match status" value="1"/>
</dbReference>
<organism evidence="3">
    <name type="scientific">Brassica cretica</name>
    <name type="common">Mustard</name>
    <dbReference type="NCBI Taxonomy" id="69181"/>
    <lineage>
        <taxon>Eukaryota</taxon>
        <taxon>Viridiplantae</taxon>
        <taxon>Streptophyta</taxon>
        <taxon>Embryophyta</taxon>
        <taxon>Tracheophyta</taxon>
        <taxon>Spermatophyta</taxon>
        <taxon>Magnoliopsida</taxon>
        <taxon>eudicotyledons</taxon>
        <taxon>Gunneridae</taxon>
        <taxon>Pentapetalae</taxon>
        <taxon>rosids</taxon>
        <taxon>malvids</taxon>
        <taxon>Brassicales</taxon>
        <taxon>Brassicaceae</taxon>
        <taxon>Brassiceae</taxon>
        <taxon>Brassica</taxon>
    </lineage>
</organism>
<feature type="coiled-coil region" evidence="1">
    <location>
        <begin position="190"/>
        <end position="217"/>
    </location>
</feature>
<sequence>MKLYGVYYPLNDSLSWLTSCMEEMRQDIARIQTQRAAEANAPASIDSHHSTSIDDNPQHSHSMKSQPDFHTREEIDQLVEEIYRTLETTEERLDRRCDDIYFPMDLTMSSLTSQIEAIHRELVEIQRYIARRPEALASIDRSNNRSIDKHRQTSVDEATNRGRLVPKVISDMSDTHNHGEEISADTYATLMRHQFNLESHEDRLKKIENTTATMKDKWRRGDEAMRDFTEKRKVAKHLKREANEKEMESFQKRVFRIPLEKPFEEAYFTHRITLKKKSDPGKFAIPCMVKGIEFPHALCDTGASVSILPRVMADHLSLHLEPSKESFTFVDCFQRSSREIVRDVDVAFLSTVGAVCNMQTNQLCLMLIDPHVHYNPIPVMKPQASSRRIDDPGLIAACHCGAEYETEYSTSIEIHTAPSIDSAHMKSIDSRKEESVDSSPRDCENDYYNPTMATHTRDTMHTEERSCKKEILK</sequence>
<dbReference type="AlphaFoldDB" id="A0A8S9IYP2"/>
<dbReference type="InterPro" id="IPR021109">
    <property type="entry name" value="Peptidase_aspartic_dom_sf"/>
</dbReference>
<gene>
    <name evidence="3" type="ORF">F2Q70_00004205</name>
</gene>
<comment type="caution">
    <text evidence="3">The sequence shown here is derived from an EMBL/GenBank/DDBJ whole genome shotgun (WGS) entry which is preliminary data.</text>
</comment>
<evidence type="ECO:0000256" key="2">
    <source>
        <dbReference type="SAM" id="MobiDB-lite"/>
    </source>
</evidence>
<feature type="compositionally biased region" description="Basic and acidic residues" evidence="2">
    <location>
        <begin position="455"/>
        <end position="473"/>
    </location>
</feature>
<dbReference type="PANTHER" id="PTHR33067:SF31">
    <property type="entry name" value="RNA-DIRECTED DNA POLYMERASE"/>
    <property type="match status" value="1"/>
</dbReference>
<feature type="compositionally biased region" description="Basic and acidic residues" evidence="2">
    <location>
        <begin position="423"/>
        <end position="444"/>
    </location>
</feature>
<name>A0A8S9IYP2_BRACR</name>
<keyword evidence="1" id="KW-0175">Coiled coil</keyword>
<proteinExistence type="predicted"/>